<organism evidence="2 3">
    <name type="scientific">Roseomonas gilardii</name>
    <dbReference type="NCBI Taxonomy" id="257708"/>
    <lineage>
        <taxon>Bacteria</taxon>
        <taxon>Pseudomonadati</taxon>
        <taxon>Pseudomonadota</taxon>
        <taxon>Alphaproteobacteria</taxon>
        <taxon>Acetobacterales</taxon>
        <taxon>Roseomonadaceae</taxon>
        <taxon>Roseomonas</taxon>
    </lineage>
</organism>
<dbReference type="Proteomes" id="UP000185494">
    <property type="component" value="Chromosome 1"/>
</dbReference>
<accession>A0A1L7AFL7</accession>
<reference evidence="2 3" key="1">
    <citation type="submission" date="2016-05" db="EMBL/GenBank/DDBJ databases">
        <title>Complete Genome and Methylome Analysis of Psychrotrophic Bacterial Isolates from Antarctic Lake Untersee.</title>
        <authorList>
            <person name="Fomenkov A."/>
            <person name="Akimov V.N."/>
            <person name="Vasilyeva L.V."/>
            <person name="Andersen D."/>
            <person name="Vincze T."/>
            <person name="Roberts R.J."/>
        </authorList>
    </citation>
    <scope>NUCLEOTIDE SEQUENCE [LARGE SCALE GENOMIC DNA]</scope>
    <source>
        <strain evidence="2 3">U14-5</strain>
    </source>
</reference>
<dbReference type="EMBL" id="CP015583">
    <property type="protein sequence ID" value="APT57521.1"/>
    <property type="molecule type" value="Genomic_DNA"/>
</dbReference>
<feature type="domain" description="SGNH hydrolase-type esterase" evidence="1">
    <location>
        <begin position="8"/>
        <end position="182"/>
    </location>
</feature>
<dbReference type="InterPro" id="IPR051532">
    <property type="entry name" value="Ester_Hydrolysis_Enzymes"/>
</dbReference>
<dbReference type="STRING" id="257708.RGI145_10840"/>
<dbReference type="SUPFAM" id="SSF52266">
    <property type="entry name" value="SGNH hydrolase"/>
    <property type="match status" value="1"/>
</dbReference>
<dbReference type="InterPro" id="IPR013830">
    <property type="entry name" value="SGNH_hydro"/>
</dbReference>
<sequence>MSCFRLCLFGDSFANGTGDDTMMGWAGRVCASARRRGHDVTLYNLGIRRDTSSDVFARWQEEATRRLPPQHEGRLIFAFGANDCVIENGGPRVPLSRSLENAHAILTTARQSHPVLMLGPVPVSDPVADIGIEALTLELAKLCASLAIPFLPLRPVIRACPSWIAEVEAGDGAHPNAGGYAAIAEAVESWEAWRAWVP</sequence>
<dbReference type="PANTHER" id="PTHR30383">
    <property type="entry name" value="THIOESTERASE 1/PROTEASE 1/LYSOPHOSPHOLIPASE L1"/>
    <property type="match status" value="1"/>
</dbReference>
<gene>
    <name evidence="2" type="ORF">RGI145_10840</name>
</gene>
<dbReference type="PANTHER" id="PTHR30383:SF5">
    <property type="entry name" value="SGNH HYDROLASE-TYPE ESTERASE DOMAIN-CONTAINING PROTEIN"/>
    <property type="match status" value="1"/>
</dbReference>
<proteinExistence type="predicted"/>
<protein>
    <submittedName>
        <fullName evidence="2">GDSL family lipase</fullName>
    </submittedName>
</protein>
<dbReference type="GO" id="GO:0004622">
    <property type="term" value="F:phosphatidylcholine lysophospholipase activity"/>
    <property type="evidence" value="ECO:0007669"/>
    <property type="project" value="TreeGrafter"/>
</dbReference>
<evidence type="ECO:0000313" key="2">
    <source>
        <dbReference type="EMBL" id="APT57521.1"/>
    </source>
</evidence>
<dbReference type="Gene3D" id="3.40.50.1110">
    <property type="entry name" value="SGNH hydrolase"/>
    <property type="match status" value="1"/>
</dbReference>
<dbReference type="InterPro" id="IPR036514">
    <property type="entry name" value="SGNH_hydro_sf"/>
</dbReference>
<dbReference type="KEGG" id="rgi:RGI145_10840"/>
<dbReference type="RefSeq" id="WP_075798354.1">
    <property type="nucleotide sequence ID" value="NZ_CP015583.1"/>
</dbReference>
<dbReference type="AlphaFoldDB" id="A0A1L7AFL7"/>
<evidence type="ECO:0000313" key="3">
    <source>
        <dbReference type="Proteomes" id="UP000185494"/>
    </source>
</evidence>
<dbReference type="Pfam" id="PF13472">
    <property type="entry name" value="Lipase_GDSL_2"/>
    <property type="match status" value="1"/>
</dbReference>
<name>A0A1L7AFL7_9PROT</name>
<evidence type="ECO:0000259" key="1">
    <source>
        <dbReference type="Pfam" id="PF13472"/>
    </source>
</evidence>